<dbReference type="PROSITE" id="PS51257">
    <property type="entry name" value="PROKAR_LIPOPROTEIN"/>
    <property type="match status" value="1"/>
</dbReference>
<dbReference type="PRINTS" id="PR00931">
    <property type="entry name" value="MICOLLPTASE"/>
</dbReference>
<feature type="active site" evidence="10">
    <location>
        <position position="159"/>
    </location>
</feature>
<dbReference type="GO" id="GO:0004222">
    <property type="term" value="F:metalloendopeptidase activity"/>
    <property type="evidence" value="ECO:0007669"/>
    <property type="project" value="InterPro"/>
</dbReference>
<dbReference type="HOGENOM" id="CLU_914965_0_0_6"/>
<keyword evidence="9" id="KW-0482">Metalloprotease</keyword>
<evidence type="ECO:0000313" key="13">
    <source>
        <dbReference type="Proteomes" id="UP000006201"/>
    </source>
</evidence>
<evidence type="ECO:0000256" key="3">
    <source>
        <dbReference type="ARBA" id="ARBA00022525"/>
    </source>
</evidence>
<dbReference type="eggNOG" id="COG1512">
    <property type="taxonomic scope" value="Bacteria"/>
</dbReference>
<proteinExistence type="predicted"/>
<comment type="subcellular location">
    <subcellularLocation>
        <location evidence="2">Secreted</location>
    </subcellularLocation>
</comment>
<evidence type="ECO:0000313" key="12">
    <source>
        <dbReference type="EMBL" id="EAR26948.1"/>
    </source>
</evidence>
<keyword evidence="5" id="KW-0479">Metal-binding</keyword>
<evidence type="ECO:0000256" key="10">
    <source>
        <dbReference type="PIRSR" id="PIRSR602169-1"/>
    </source>
</evidence>
<dbReference type="InterPro" id="IPR002169">
    <property type="entry name" value="Peptidase_M9A/M9B"/>
</dbReference>
<protein>
    <submittedName>
        <fullName evidence="12">Microbial collagenase</fullName>
    </submittedName>
</protein>
<evidence type="ECO:0000256" key="4">
    <source>
        <dbReference type="ARBA" id="ARBA00022670"/>
    </source>
</evidence>
<dbReference type="AlphaFoldDB" id="A4CED6"/>
<keyword evidence="13" id="KW-1185">Reference proteome</keyword>
<accession>A4CED6</accession>
<feature type="signal peptide" evidence="11">
    <location>
        <begin position="1"/>
        <end position="26"/>
    </location>
</feature>
<evidence type="ECO:0000256" key="11">
    <source>
        <dbReference type="SAM" id="SignalP"/>
    </source>
</evidence>
<name>A4CED6_9GAMM</name>
<dbReference type="Gene3D" id="1.10.390.20">
    <property type="match status" value="1"/>
</dbReference>
<dbReference type="GO" id="GO:0005576">
    <property type="term" value="C:extracellular region"/>
    <property type="evidence" value="ECO:0007669"/>
    <property type="project" value="UniProtKB-SubCell"/>
</dbReference>
<sequence length="311" mass="35419">MQFKLFNMRLKKIGLCLSLAGLVACSQTKVAPQVVAPQAGSLAAVLSQVHDCSPTITLRSQALELVQIEQACVMLAEQEALFHRTFNTLGKPVANDNNDNMRANIYADRDSYVKYVTEHFDVPSDNGGMYLEGLPHLAGNHAEFVAYERNGGIWNLRHEYIHYLDGRFNMYGDFCASLHDSHSAPEYCPQPAPLLPHLVWWNEGIAEYIAHQQNNPRAIKNGAKQSYKLSELFNTSYEQNGGSDRVYDWGYLAVRFMMEQHRDQIDIMLNLTRKGFYSRYQALVKQWGTQYDSEFSEWLKAQAAQLPIQKT</sequence>
<evidence type="ECO:0000256" key="9">
    <source>
        <dbReference type="ARBA" id="ARBA00023049"/>
    </source>
</evidence>
<reference evidence="12 13" key="1">
    <citation type="submission" date="2006-02" db="EMBL/GenBank/DDBJ databases">
        <authorList>
            <person name="Moran M.A."/>
            <person name="Kjelleberg S."/>
            <person name="Egan S."/>
            <person name="Saunders N."/>
            <person name="Thomas T."/>
            <person name="Ferriera S."/>
            <person name="Johnson J."/>
            <person name="Kravitz S."/>
            <person name="Halpern A."/>
            <person name="Remington K."/>
            <person name="Beeson K."/>
            <person name="Tran B."/>
            <person name="Rogers Y.-H."/>
            <person name="Friedman R."/>
            <person name="Venter J.C."/>
        </authorList>
    </citation>
    <scope>NUCLEOTIDE SEQUENCE [LARGE SCALE GENOMIC DNA]</scope>
    <source>
        <strain evidence="12 13">D2</strain>
    </source>
</reference>
<feature type="chain" id="PRO_5002667428" evidence="11">
    <location>
        <begin position="27"/>
        <end position="311"/>
    </location>
</feature>
<evidence type="ECO:0000256" key="1">
    <source>
        <dbReference type="ARBA" id="ARBA00001947"/>
    </source>
</evidence>
<keyword evidence="6 11" id="KW-0732">Signal</keyword>
<evidence type="ECO:0000256" key="6">
    <source>
        <dbReference type="ARBA" id="ARBA00022729"/>
    </source>
</evidence>
<keyword evidence="3" id="KW-0964">Secreted</keyword>
<evidence type="ECO:0000256" key="2">
    <source>
        <dbReference type="ARBA" id="ARBA00004613"/>
    </source>
</evidence>
<dbReference type="Pfam" id="PF01752">
    <property type="entry name" value="Peptidase_M9"/>
    <property type="match status" value="1"/>
</dbReference>
<dbReference type="Proteomes" id="UP000006201">
    <property type="component" value="Unassembled WGS sequence"/>
</dbReference>
<comment type="cofactor">
    <cofactor evidence="1">
        <name>Zn(2+)</name>
        <dbReference type="ChEBI" id="CHEBI:29105"/>
    </cofactor>
</comment>
<dbReference type="Gene3D" id="3.40.30.160">
    <property type="entry name" value="Collagenase ColT, N-terminal domain"/>
    <property type="match status" value="1"/>
</dbReference>
<keyword evidence="8" id="KW-0862">Zinc</keyword>
<keyword evidence="4" id="KW-0645">Protease</keyword>
<dbReference type="PANTHER" id="PTHR13062">
    <property type="entry name" value="COLLAGENASE"/>
    <property type="match status" value="1"/>
</dbReference>
<dbReference type="GO" id="GO:0006508">
    <property type="term" value="P:proteolysis"/>
    <property type="evidence" value="ECO:0007669"/>
    <property type="project" value="UniProtKB-KW"/>
</dbReference>
<dbReference type="STRING" id="87626.PTD2_10218"/>
<dbReference type="EMBL" id="AAOH01000008">
    <property type="protein sequence ID" value="EAR26948.1"/>
    <property type="molecule type" value="Genomic_DNA"/>
</dbReference>
<dbReference type="PANTHER" id="PTHR13062:SF9">
    <property type="entry name" value="MICROBIAL COLLAGENASE"/>
    <property type="match status" value="1"/>
</dbReference>
<keyword evidence="7" id="KW-0378">Hydrolase</keyword>
<comment type="caution">
    <text evidence="12">The sequence shown here is derived from an EMBL/GenBank/DDBJ whole genome shotgun (WGS) entry which is preliminary data.</text>
</comment>
<organism evidence="12 13">
    <name type="scientific">Pseudoalteromonas tunicata D2</name>
    <dbReference type="NCBI Taxonomy" id="87626"/>
    <lineage>
        <taxon>Bacteria</taxon>
        <taxon>Pseudomonadati</taxon>
        <taxon>Pseudomonadota</taxon>
        <taxon>Gammaproteobacteria</taxon>
        <taxon>Alteromonadales</taxon>
        <taxon>Pseudoalteromonadaceae</taxon>
        <taxon>Pseudoalteromonas</taxon>
    </lineage>
</organism>
<evidence type="ECO:0000256" key="5">
    <source>
        <dbReference type="ARBA" id="ARBA00022723"/>
    </source>
</evidence>
<evidence type="ECO:0000256" key="7">
    <source>
        <dbReference type="ARBA" id="ARBA00022801"/>
    </source>
</evidence>
<evidence type="ECO:0000256" key="8">
    <source>
        <dbReference type="ARBA" id="ARBA00022833"/>
    </source>
</evidence>
<gene>
    <name evidence="12" type="ORF">PTD2_10218</name>
</gene>
<dbReference type="GO" id="GO:0008270">
    <property type="term" value="F:zinc ion binding"/>
    <property type="evidence" value="ECO:0007669"/>
    <property type="project" value="InterPro"/>
</dbReference>